<organism evidence="5 6">
    <name type="scientific">Parvularcula marina</name>
    <dbReference type="NCBI Taxonomy" id="2292771"/>
    <lineage>
        <taxon>Bacteria</taxon>
        <taxon>Pseudomonadati</taxon>
        <taxon>Pseudomonadota</taxon>
        <taxon>Alphaproteobacteria</taxon>
        <taxon>Parvularculales</taxon>
        <taxon>Parvularculaceae</taxon>
        <taxon>Parvularcula</taxon>
    </lineage>
</organism>
<reference evidence="5 6" key="1">
    <citation type="submission" date="2018-08" db="EMBL/GenBank/DDBJ databases">
        <title>Parvularcula sp. SM1705, isolated from surface water of the South Sea China.</title>
        <authorList>
            <person name="Sun L."/>
        </authorList>
    </citation>
    <scope>NUCLEOTIDE SEQUENCE [LARGE SCALE GENOMIC DNA]</scope>
    <source>
        <strain evidence="5 6">SM1705</strain>
    </source>
</reference>
<dbReference type="InterPro" id="IPR013766">
    <property type="entry name" value="Thioredoxin_domain"/>
</dbReference>
<dbReference type="AlphaFoldDB" id="A0A371RHH3"/>
<evidence type="ECO:0000256" key="1">
    <source>
        <dbReference type="ARBA" id="ARBA00003565"/>
    </source>
</evidence>
<comment type="function">
    <text evidence="1">May be required for disulfide bond formation in some proteins.</text>
</comment>
<dbReference type="InterPro" id="IPR012336">
    <property type="entry name" value="Thioredoxin-like_fold"/>
</dbReference>
<proteinExistence type="inferred from homology"/>
<feature type="chain" id="PRO_5016671010" evidence="3">
    <location>
        <begin position="17"/>
        <end position="248"/>
    </location>
</feature>
<feature type="signal peptide" evidence="3">
    <location>
        <begin position="1"/>
        <end position="16"/>
    </location>
</feature>
<comment type="caution">
    <text evidence="5">The sequence shown here is derived from an EMBL/GenBank/DDBJ whole genome shotgun (WGS) entry which is preliminary data.</text>
</comment>
<dbReference type="SUPFAM" id="SSF52833">
    <property type="entry name" value="Thioredoxin-like"/>
    <property type="match status" value="1"/>
</dbReference>
<dbReference type="EMBL" id="QUQO01000001">
    <property type="protein sequence ID" value="RFB04875.1"/>
    <property type="molecule type" value="Genomic_DNA"/>
</dbReference>
<protein>
    <submittedName>
        <fullName evidence="5">DsbA family protein</fullName>
    </submittedName>
</protein>
<dbReference type="InterPro" id="IPR036249">
    <property type="entry name" value="Thioredoxin-like_sf"/>
</dbReference>
<name>A0A371RHH3_9PROT</name>
<dbReference type="PROSITE" id="PS51257">
    <property type="entry name" value="PROKAR_LIPOPROTEIN"/>
    <property type="match status" value="1"/>
</dbReference>
<dbReference type="Pfam" id="PF13462">
    <property type="entry name" value="Thioredoxin_4"/>
    <property type="match status" value="1"/>
</dbReference>
<gene>
    <name evidence="5" type="ORF">DX908_06015</name>
</gene>
<dbReference type="PANTHER" id="PTHR13887">
    <property type="entry name" value="GLUTATHIONE S-TRANSFERASE KAPPA"/>
    <property type="match status" value="1"/>
</dbReference>
<keyword evidence="6" id="KW-1185">Reference proteome</keyword>
<feature type="domain" description="Thioredoxin" evidence="4">
    <location>
        <begin position="21"/>
        <end position="244"/>
    </location>
</feature>
<evidence type="ECO:0000256" key="3">
    <source>
        <dbReference type="SAM" id="SignalP"/>
    </source>
</evidence>
<sequence>MTRFLALLSLSTLALAACGGGNDETAEPDASANAVFDSETTVDTDAMAEAAEEKDAPKSVPAPEGSKAGDAMILGAEDAPLTIVEYASSTCPACAAFHSQVFPKIKEEYIDTGKVRFEYREFPTNPQNLAYAGFYLARCAATDRGAPAYFAMLDTLYERQREWAYGPNPGPVLESIASQAGIDREGLQSCLYREDVKAAVKANVMRGLEDDNVRQTPTFMIDGKEVDWGRSEEGMMAMIDSELAKRAQ</sequence>
<dbReference type="PANTHER" id="PTHR13887:SF56">
    <property type="entry name" value="THIOREDOXIN-LIKE REDUCTASE RV2466C"/>
    <property type="match status" value="1"/>
</dbReference>
<dbReference type="Proteomes" id="UP000264589">
    <property type="component" value="Unassembled WGS sequence"/>
</dbReference>
<comment type="similarity">
    <text evidence="2">Belongs to the thioredoxin family. DsbA subfamily.</text>
</comment>
<evidence type="ECO:0000259" key="4">
    <source>
        <dbReference type="PROSITE" id="PS51352"/>
    </source>
</evidence>
<dbReference type="PROSITE" id="PS51352">
    <property type="entry name" value="THIOREDOXIN_2"/>
    <property type="match status" value="1"/>
</dbReference>
<dbReference type="OrthoDB" id="8478320at2"/>
<dbReference type="Gene3D" id="3.40.30.10">
    <property type="entry name" value="Glutaredoxin"/>
    <property type="match status" value="1"/>
</dbReference>
<evidence type="ECO:0000313" key="5">
    <source>
        <dbReference type="EMBL" id="RFB04875.1"/>
    </source>
</evidence>
<keyword evidence="3" id="KW-0732">Signal</keyword>
<accession>A0A371RHH3</accession>
<dbReference type="InParanoid" id="A0A371RHH3"/>
<evidence type="ECO:0000313" key="6">
    <source>
        <dbReference type="Proteomes" id="UP000264589"/>
    </source>
</evidence>
<evidence type="ECO:0000256" key="2">
    <source>
        <dbReference type="ARBA" id="ARBA00005791"/>
    </source>
</evidence>
<dbReference type="RefSeq" id="WP_116391506.1">
    <property type="nucleotide sequence ID" value="NZ_CAXQPM010000032.1"/>
</dbReference>